<feature type="transmembrane region" description="Helical" evidence="1">
    <location>
        <begin position="78"/>
        <end position="100"/>
    </location>
</feature>
<dbReference type="RefSeq" id="WP_304536954.1">
    <property type="nucleotide sequence ID" value="NZ_JAUQOM010000009.1"/>
</dbReference>
<keyword evidence="1" id="KW-0812">Transmembrane</keyword>
<sequence length="104" mass="11500">MSLAAERSKKIIYGAMFIIAIFALPLAALAALEGIFVWGSWEGRALAIRIAWIASPVLAVCCVGTARKKRMEGRFISPILLLSVVVVPTVAIIWWMVFIFRHDV</sequence>
<evidence type="ECO:0000313" key="3">
    <source>
        <dbReference type="Proteomes" id="UP001176471"/>
    </source>
</evidence>
<name>A0ABT8ZPR4_9SPHN</name>
<dbReference type="EMBL" id="JAUQOM010000009">
    <property type="protein sequence ID" value="MDO7836535.1"/>
    <property type="molecule type" value="Genomic_DNA"/>
</dbReference>
<proteinExistence type="predicted"/>
<comment type="caution">
    <text evidence="2">The sequence shown here is derived from an EMBL/GenBank/DDBJ whole genome shotgun (WGS) entry which is preliminary data.</text>
</comment>
<keyword evidence="1" id="KW-1133">Transmembrane helix</keyword>
<protein>
    <recommendedName>
        <fullName evidence="4">Integral membrane protein</fullName>
    </recommendedName>
</protein>
<feature type="transmembrane region" description="Helical" evidence="1">
    <location>
        <begin position="45"/>
        <end position="66"/>
    </location>
</feature>
<organism evidence="2 3">
    <name type="scientific">Sphingobium cyanobacteriorum</name>
    <dbReference type="NCBI Taxonomy" id="3063954"/>
    <lineage>
        <taxon>Bacteria</taxon>
        <taxon>Pseudomonadati</taxon>
        <taxon>Pseudomonadota</taxon>
        <taxon>Alphaproteobacteria</taxon>
        <taxon>Sphingomonadales</taxon>
        <taxon>Sphingomonadaceae</taxon>
        <taxon>Sphingobium</taxon>
    </lineage>
</organism>
<evidence type="ECO:0000313" key="2">
    <source>
        <dbReference type="EMBL" id="MDO7836535.1"/>
    </source>
</evidence>
<dbReference type="Proteomes" id="UP001176471">
    <property type="component" value="Unassembled WGS sequence"/>
</dbReference>
<gene>
    <name evidence="2" type="ORF">Q4610_15925</name>
</gene>
<accession>A0ABT8ZPR4</accession>
<keyword evidence="1" id="KW-0472">Membrane</keyword>
<reference evidence="2" key="1">
    <citation type="submission" date="2023-07" db="EMBL/GenBank/DDBJ databases">
        <title>Bacterial whole genome sequence for Sphingobium sp. HBC34.</title>
        <authorList>
            <person name="Le V."/>
            <person name="Ko S.-R."/>
            <person name="Ahn C.-Y."/>
            <person name="Oh H.-M."/>
        </authorList>
    </citation>
    <scope>NUCLEOTIDE SEQUENCE</scope>
    <source>
        <strain evidence="2">HBC34</strain>
    </source>
</reference>
<evidence type="ECO:0008006" key="4">
    <source>
        <dbReference type="Google" id="ProtNLM"/>
    </source>
</evidence>
<keyword evidence="3" id="KW-1185">Reference proteome</keyword>
<evidence type="ECO:0000256" key="1">
    <source>
        <dbReference type="SAM" id="Phobius"/>
    </source>
</evidence>
<feature type="transmembrane region" description="Helical" evidence="1">
    <location>
        <begin position="12"/>
        <end position="39"/>
    </location>
</feature>